<dbReference type="Pfam" id="PF14534">
    <property type="entry name" value="DUF4440"/>
    <property type="match status" value="1"/>
</dbReference>
<dbReference type="Gene3D" id="3.10.450.50">
    <property type="match status" value="1"/>
</dbReference>
<sequence length="130" mass="15101">MSVSSYAQIKGEVQALHTVKFRWMIERNLDSLSLLLHPKLQYIHSNGWIESRDEVLDNIRSGKLIYRQVDIKSTSVHQRGKNAIVKGEGTFHVTLDGKDLSIPLSYEENYLKSRKGWQLIYRKSQRISTQ</sequence>
<dbReference type="EMBL" id="BHZE01000022">
    <property type="protein sequence ID" value="GCD78379.1"/>
    <property type="molecule type" value="Genomic_DNA"/>
</dbReference>
<comment type="caution">
    <text evidence="2">The sequence shown here is derived from an EMBL/GenBank/DDBJ whole genome shotgun (WGS) entry which is preliminary data.</text>
</comment>
<dbReference type="AlphaFoldDB" id="A0A401XMZ0"/>
<accession>A0A401XMZ0</accession>
<dbReference type="InterPro" id="IPR032710">
    <property type="entry name" value="NTF2-like_dom_sf"/>
</dbReference>
<evidence type="ECO:0000313" key="3">
    <source>
        <dbReference type="Proteomes" id="UP000286715"/>
    </source>
</evidence>
<dbReference type="SUPFAM" id="SSF54427">
    <property type="entry name" value="NTF2-like"/>
    <property type="match status" value="1"/>
</dbReference>
<gene>
    <name evidence="2" type="ORF">JCM31826_18610</name>
</gene>
<evidence type="ECO:0000313" key="2">
    <source>
        <dbReference type="EMBL" id="GCD78379.1"/>
    </source>
</evidence>
<dbReference type="Proteomes" id="UP000286715">
    <property type="component" value="Unassembled WGS sequence"/>
</dbReference>
<evidence type="ECO:0000259" key="1">
    <source>
        <dbReference type="Pfam" id="PF14534"/>
    </source>
</evidence>
<feature type="domain" description="DUF4440" evidence="1">
    <location>
        <begin position="14"/>
        <end position="119"/>
    </location>
</feature>
<proteinExistence type="predicted"/>
<name>A0A401XMZ0_9FLAO</name>
<dbReference type="InterPro" id="IPR027843">
    <property type="entry name" value="DUF4440"/>
</dbReference>
<reference evidence="2 3" key="1">
    <citation type="submission" date="2018-11" db="EMBL/GenBank/DDBJ databases">
        <title>Schleiferia aggregans sp. nov., a moderately thermophilic heterotrophic bacterium isolated from microbial mats at a terrestrial hot spring.</title>
        <authorList>
            <person name="Iino T."/>
            <person name="Ohkuma M."/>
            <person name="Haruta S."/>
        </authorList>
    </citation>
    <scope>NUCLEOTIDE SEQUENCE [LARGE SCALE GENOMIC DNA]</scope>
    <source>
        <strain evidence="2 3">LA</strain>
    </source>
</reference>
<protein>
    <recommendedName>
        <fullName evidence="1">DUF4440 domain-containing protein</fullName>
    </recommendedName>
</protein>
<organism evidence="2 3">
    <name type="scientific">Thermaurantimonas aggregans</name>
    <dbReference type="NCBI Taxonomy" id="2173829"/>
    <lineage>
        <taxon>Bacteria</taxon>
        <taxon>Pseudomonadati</taxon>
        <taxon>Bacteroidota</taxon>
        <taxon>Flavobacteriia</taxon>
        <taxon>Flavobacteriales</taxon>
        <taxon>Schleiferiaceae</taxon>
        <taxon>Thermaurantimonas</taxon>
    </lineage>
</organism>
<keyword evidence="3" id="KW-1185">Reference proteome</keyword>